<dbReference type="GeneID" id="6083639"/>
<gene>
    <name evidence="1" type="ORF">LACBIDRAFT_333341</name>
</gene>
<dbReference type="Proteomes" id="UP000001194">
    <property type="component" value="Unassembled WGS sequence"/>
</dbReference>
<proteinExistence type="predicted"/>
<protein>
    <submittedName>
        <fullName evidence="1">Predicted protein</fullName>
    </submittedName>
</protein>
<dbReference type="HOGENOM" id="CLU_2292201_0_0_1"/>
<accession>B0DVL5</accession>
<evidence type="ECO:0000313" key="1">
    <source>
        <dbReference type="EMBL" id="EDR01320.1"/>
    </source>
</evidence>
<dbReference type="RefSeq" id="XP_001888027.1">
    <property type="nucleotide sequence ID" value="XM_001887992.1"/>
</dbReference>
<dbReference type="AlphaFoldDB" id="B0DVL5"/>
<keyword evidence="2" id="KW-1185">Reference proteome</keyword>
<dbReference type="KEGG" id="lbc:LACBIDRAFT_333341"/>
<organism evidence="2">
    <name type="scientific">Laccaria bicolor (strain S238N-H82 / ATCC MYA-4686)</name>
    <name type="common">Bicoloured deceiver</name>
    <name type="synonym">Laccaria laccata var. bicolor</name>
    <dbReference type="NCBI Taxonomy" id="486041"/>
    <lineage>
        <taxon>Eukaryota</taxon>
        <taxon>Fungi</taxon>
        <taxon>Dikarya</taxon>
        <taxon>Basidiomycota</taxon>
        <taxon>Agaricomycotina</taxon>
        <taxon>Agaricomycetes</taxon>
        <taxon>Agaricomycetidae</taxon>
        <taxon>Agaricales</taxon>
        <taxon>Agaricineae</taxon>
        <taxon>Hydnangiaceae</taxon>
        <taxon>Laccaria</taxon>
    </lineage>
</organism>
<dbReference type="InParanoid" id="B0DVL5"/>
<sequence length="101" mass="11592">MWLRAFTTPVIFQEPIVFDKKQFKRTTARFGLKELPAVLKGTQIHMPEPCLQCSTRKDSAVKNCTFRGWGTPCGPCDVAHVSSWMSSVTGWLFMHLQLYLR</sequence>
<reference evidence="1 2" key="1">
    <citation type="journal article" date="2008" name="Nature">
        <title>The genome of Laccaria bicolor provides insights into mycorrhizal symbiosis.</title>
        <authorList>
            <person name="Martin F."/>
            <person name="Aerts A."/>
            <person name="Ahren D."/>
            <person name="Brun A."/>
            <person name="Danchin E.G.J."/>
            <person name="Duchaussoy F."/>
            <person name="Gibon J."/>
            <person name="Kohler A."/>
            <person name="Lindquist E."/>
            <person name="Pereda V."/>
            <person name="Salamov A."/>
            <person name="Shapiro H.J."/>
            <person name="Wuyts J."/>
            <person name="Blaudez D."/>
            <person name="Buee M."/>
            <person name="Brokstein P."/>
            <person name="Canbaeck B."/>
            <person name="Cohen D."/>
            <person name="Courty P.E."/>
            <person name="Coutinho P.M."/>
            <person name="Delaruelle C."/>
            <person name="Detter J.C."/>
            <person name="Deveau A."/>
            <person name="DiFazio S."/>
            <person name="Duplessis S."/>
            <person name="Fraissinet-Tachet L."/>
            <person name="Lucic E."/>
            <person name="Frey-Klett P."/>
            <person name="Fourrey C."/>
            <person name="Feussner I."/>
            <person name="Gay G."/>
            <person name="Grimwood J."/>
            <person name="Hoegger P.J."/>
            <person name="Jain P."/>
            <person name="Kilaru S."/>
            <person name="Labbe J."/>
            <person name="Lin Y.C."/>
            <person name="Legue V."/>
            <person name="Le Tacon F."/>
            <person name="Marmeisse R."/>
            <person name="Melayah D."/>
            <person name="Montanini B."/>
            <person name="Muratet M."/>
            <person name="Nehls U."/>
            <person name="Niculita-Hirzel H."/>
            <person name="Oudot-Le Secq M.P."/>
            <person name="Peter M."/>
            <person name="Quesneville H."/>
            <person name="Rajashekar B."/>
            <person name="Reich M."/>
            <person name="Rouhier N."/>
            <person name="Schmutz J."/>
            <person name="Yin T."/>
            <person name="Chalot M."/>
            <person name="Henrissat B."/>
            <person name="Kuees U."/>
            <person name="Lucas S."/>
            <person name="Van de Peer Y."/>
            <person name="Podila G.K."/>
            <person name="Polle A."/>
            <person name="Pukkila P.J."/>
            <person name="Richardson P.M."/>
            <person name="Rouze P."/>
            <person name="Sanders I.R."/>
            <person name="Stajich J.E."/>
            <person name="Tunlid A."/>
            <person name="Tuskan G."/>
            <person name="Grigoriev I.V."/>
        </authorList>
    </citation>
    <scope>NUCLEOTIDE SEQUENCE [LARGE SCALE GENOMIC DNA]</scope>
    <source>
        <strain evidence="2">S238N-H82 / ATCC MYA-4686</strain>
    </source>
</reference>
<dbReference type="OrthoDB" id="3126394at2759"/>
<dbReference type="EMBL" id="DS547140">
    <property type="protein sequence ID" value="EDR01320.1"/>
    <property type="molecule type" value="Genomic_DNA"/>
</dbReference>
<name>B0DVL5_LACBS</name>
<evidence type="ECO:0000313" key="2">
    <source>
        <dbReference type="Proteomes" id="UP000001194"/>
    </source>
</evidence>